<comment type="caution">
    <text evidence="1">The sequence shown here is derived from an EMBL/GenBank/DDBJ whole genome shotgun (WGS) entry which is preliminary data.</text>
</comment>
<evidence type="ECO:0000313" key="1">
    <source>
        <dbReference type="EMBL" id="RAL40315.1"/>
    </source>
</evidence>
<reference evidence="1 2" key="1">
    <citation type="submission" date="2018-06" db="EMBL/GenBank/DDBJ databases">
        <title>The Genome of Cuscuta australis (Dodder) Provides Insight into the Evolution of Plant Parasitism.</title>
        <authorList>
            <person name="Liu H."/>
        </authorList>
    </citation>
    <scope>NUCLEOTIDE SEQUENCE [LARGE SCALE GENOMIC DNA]</scope>
    <source>
        <strain evidence="2">cv. Yunnan</strain>
        <tissue evidence="1">Vines</tissue>
    </source>
</reference>
<gene>
    <name evidence="1" type="ORF">DM860_006385</name>
</gene>
<dbReference type="AlphaFoldDB" id="A0A328D3L5"/>
<dbReference type="EMBL" id="NQVE01000194">
    <property type="protein sequence ID" value="RAL40315.1"/>
    <property type="molecule type" value="Genomic_DNA"/>
</dbReference>
<organism evidence="1 2">
    <name type="scientific">Cuscuta australis</name>
    <dbReference type="NCBI Taxonomy" id="267555"/>
    <lineage>
        <taxon>Eukaryota</taxon>
        <taxon>Viridiplantae</taxon>
        <taxon>Streptophyta</taxon>
        <taxon>Embryophyta</taxon>
        <taxon>Tracheophyta</taxon>
        <taxon>Spermatophyta</taxon>
        <taxon>Magnoliopsida</taxon>
        <taxon>eudicotyledons</taxon>
        <taxon>Gunneridae</taxon>
        <taxon>Pentapetalae</taxon>
        <taxon>asterids</taxon>
        <taxon>lamiids</taxon>
        <taxon>Solanales</taxon>
        <taxon>Convolvulaceae</taxon>
        <taxon>Cuscuteae</taxon>
        <taxon>Cuscuta</taxon>
        <taxon>Cuscuta subgen. Grammica</taxon>
        <taxon>Cuscuta sect. Cleistogrammica</taxon>
    </lineage>
</organism>
<dbReference type="Proteomes" id="UP000249390">
    <property type="component" value="Unassembled WGS sequence"/>
</dbReference>
<keyword evidence="2" id="KW-1185">Reference proteome</keyword>
<accession>A0A328D3L5</accession>
<proteinExistence type="predicted"/>
<sequence length="254" mass="28980">MIFFCQHRKQGPRGISFTVENDTPEQQAYGGYELSFQDLPSDQQDQLDPCFCLGLLLQPSPYSKISEFFFMTELLNSSLNALCLDILGFCDQDDLHVAKVGFQFELSKRLKYNNNVVFCEPSKLVAHKGWVVQSGECNMNGFGVWIKFRFCFMTVIEFILNSSLNALCSDILGFWDQDNGFTRCRSGFQFELSKRSHSFPIQYNNNVVFCEPSILVAHKGCNMNGFGVWIKFRYIFLPLSVGAAQSLLQGFSFQ</sequence>
<evidence type="ECO:0000313" key="2">
    <source>
        <dbReference type="Proteomes" id="UP000249390"/>
    </source>
</evidence>
<name>A0A328D3L5_9ASTE</name>
<protein>
    <submittedName>
        <fullName evidence="1">Uncharacterized protein</fullName>
    </submittedName>
</protein>